<proteinExistence type="predicted"/>
<protein>
    <submittedName>
        <fullName evidence="1">Sugar phosphate isomerase/epimerase family protein</fullName>
    </submittedName>
</protein>
<keyword evidence="1" id="KW-0413">Isomerase</keyword>
<reference evidence="1 2" key="1">
    <citation type="journal article" date="2019" name="Int. J. Syst. Evol. Microbiol.">
        <title>The Global Catalogue of Microorganisms (GCM) 10K type strain sequencing project: providing services to taxonomists for standard genome sequencing and annotation.</title>
        <authorList>
            <consortium name="The Broad Institute Genomics Platform"/>
            <consortium name="The Broad Institute Genome Sequencing Center for Infectious Disease"/>
            <person name="Wu L."/>
            <person name="Ma J."/>
        </authorList>
    </citation>
    <scope>NUCLEOTIDE SEQUENCE [LARGE SCALE GENOMIC DNA]</scope>
    <source>
        <strain evidence="1 2">CGMCC 1.15824</strain>
    </source>
</reference>
<gene>
    <name evidence="1" type="ORF">ACFPFO_02910</name>
</gene>
<dbReference type="Gene3D" id="3.20.20.150">
    <property type="entry name" value="Divalent-metal-dependent TIM barrel enzymes"/>
    <property type="match status" value="1"/>
</dbReference>
<sequence length="155" mass="16796">MVRTAIQLFTLRDVGDSLPDIVSRVGDTAFDGVEFYDAHFDDLADPETADRTREALSEDGLAVAGAHVGIDRLESSFDEVVSTWEMVGCSTLVIPSYDSEAFTTVDGIEEAAGRIAGLAADLAERDVELLYHNHTFEFVEVKGSVAFELPCFAAD</sequence>
<dbReference type="EMBL" id="JBHSJG010000007">
    <property type="protein sequence ID" value="MFC4986739.1"/>
    <property type="molecule type" value="Genomic_DNA"/>
</dbReference>
<evidence type="ECO:0000313" key="2">
    <source>
        <dbReference type="Proteomes" id="UP001595925"/>
    </source>
</evidence>
<dbReference type="RefSeq" id="WP_224828985.1">
    <property type="nucleotide sequence ID" value="NZ_JAIVEF010000016.1"/>
</dbReference>
<comment type="caution">
    <text evidence="1">The sequence shown here is derived from an EMBL/GenBank/DDBJ whole genome shotgun (WGS) entry which is preliminary data.</text>
</comment>
<accession>A0ABD5QCA4</accession>
<keyword evidence="2" id="KW-1185">Reference proteome</keyword>
<dbReference type="SUPFAM" id="SSF51658">
    <property type="entry name" value="Xylose isomerase-like"/>
    <property type="match status" value="1"/>
</dbReference>
<evidence type="ECO:0000313" key="1">
    <source>
        <dbReference type="EMBL" id="MFC4986739.1"/>
    </source>
</evidence>
<dbReference type="InterPro" id="IPR036237">
    <property type="entry name" value="Xyl_isomerase-like_sf"/>
</dbReference>
<name>A0ABD5QCA4_9EURY</name>
<organism evidence="1 2">
    <name type="scientific">Saliphagus infecundisoli</name>
    <dbReference type="NCBI Taxonomy" id="1849069"/>
    <lineage>
        <taxon>Archaea</taxon>
        <taxon>Methanobacteriati</taxon>
        <taxon>Methanobacteriota</taxon>
        <taxon>Stenosarchaea group</taxon>
        <taxon>Halobacteria</taxon>
        <taxon>Halobacteriales</taxon>
        <taxon>Natrialbaceae</taxon>
        <taxon>Saliphagus</taxon>
    </lineage>
</organism>
<dbReference type="AlphaFoldDB" id="A0ABD5QCA4"/>
<dbReference type="GO" id="GO:0016853">
    <property type="term" value="F:isomerase activity"/>
    <property type="evidence" value="ECO:0007669"/>
    <property type="project" value="UniProtKB-KW"/>
</dbReference>
<dbReference type="Proteomes" id="UP001595925">
    <property type="component" value="Unassembled WGS sequence"/>
</dbReference>